<gene>
    <name evidence="2" type="ORF">CSSPTR1EN2_LOCUS15233</name>
</gene>
<dbReference type="InterPro" id="IPR015424">
    <property type="entry name" value="PyrdxlP-dep_Trfase"/>
</dbReference>
<dbReference type="PANTHER" id="PTHR43586:SF21">
    <property type="entry name" value="PYRIDOXAL PHOSPHATE (PLP)-DEPENDENT ASPARTATE AMINOTRANSFERASE SUPERFAMILY"/>
    <property type="match status" value="1"/>
</dbReference>
<evidence type="ECO:0000313" key="3">
    <source>
        <dbReference type="Proteomes" id="UP001497512"/>
    </source>
</evidence>
<reference evidence="2" key="1">
    <citation type="submission" date="2024-02" db="EMBL/GenBank/DDBJ databases">
        <authorList>
            <consortium name="ELIXIR-Norway"/>
            <consortium name="Elixir Norway"/>
        </authorList>
    </citation>
    <scope>NUCLEOTIDE SEQUENCE</scope>
</reference>
<feature type="domain" description="Aminotransferase class V" evidence="1">
    <location>
        <begin position="26"/>
        <end position="234"/>
    </location>
</feature>
<dbReference type="InterPro" id="IPR015421">
    <property type="entry name" value="PyrdxlP-dep_Trfase_major"/>
</dbReference>
<proteinExistence type="predicted"/>
<keyword evidence="3" id="KW-1185">Reference proteome</keyword>
<feature type="domain" description="Aminotransferase class V" evidence="1">
    <location>
        <begin position="310"/>
        <end position="423"/>
    </location>
</feature>
<dbReference type="InterPro" id="IPR000192">
    <property type="entry name" value="Aminotrans_V_dom"/>
</dbReference>
<dbReference type="EMBL" id="OZ019895">
    <property type="protein sequence ID" value="CAK9220164.1"/>
    <property type="molecule type" value="Genomic_DNA"/>
</dbReference>
<dbReference type="PANTHER" id="PTHR43586">
    <property type="entry name" value="CYSTEINE DESULFURASE"/>
    <property type="match status" value="1"/>
</dbReference>
<evidence type="ECO:0000313" key="2">
    <source>
        <dbReference type="EMBL" id="CAK9220164.1"/>
    </source>
</evidence>
<organism evidence="2 3">
    <name type="scientific">Sphagnum troendelagicum</name>
    <dbReference type="NCBI Taxonomy" id="128251"/>
    <lineage>
        <taxon>Eukaryota</taxon>
        <taxon>Viridiplantae</taxon>
        <taxon>Streptophyta</taxon>
        <taxon>Embryophyta</taxon>
        <taxon>Bryophyta</taxon>
        <taxon>Sphagnophytina</taxon>
        <taxon>Sphagnopsida</taxon>
        <taxon>Sphagnales</taxon>
        <taxon>Sphagnaceae</taxon>
        <taxon>Sphagnum</taxon>
    </lineage>
</organism>
<dbReference type="Gene3D" id="3.40.640.10">
    <property type="entry name" value="Type I PLP-dependent aspartate aminotransferase-like (Major domain)"/>
    <property type="match status" value="1"/>
</dbReference>
<name>A0ABP0UFG6_9BRYO</name>
<accession>A0ABP0UFG6</accession>
<protein>
    <recommendedName>
        <fullName evidence="1">Aminotransferase class V domain-containing protein</fullName>
    </recommendedName>
</protein>
<dbReference type="SUPFAM" id="SSF53383">
    <property type="entry name" value="PLP-dependent transferases"/>
    <property type="match status" value="1"/>
</dbReference>
<dbReference type="Gene3D" id="3.90.1150.10">
    <property type="entry name" value="Aspartate Aminotransferase, domain 1"/>
    <property type="match status" value="1"/>
</dbReference>
<sequence>MEVSEGFYHNVRAHFPYFQSNKKHPVFFENAGGSQVPAVVIDAISNYMRDSYVQLGAAYELSKEATKMLADTHSFLKIFMNAEVVGEVVLGPSTSQLVANLSASYAGILSPGDEIVVQEANHEANAGPWVKLAKRGGFSLKFWKINPQSFESSIDDLIKLLSPSTKIVAVTHVSNILGEILDLEKLVKVVKEEVGDRVRVVADGVAYAPHRAIDVMKWGVDWYVFSTYKVYGPHMSALFGTFDAFDEVKDEGPNHFFVPSSDFSYKFELGGASHEGSAGILALSHYLKALAAMKHRNTYTAIGFDRQVVEAAFAAITQLEQPLQHTLLGFLKSKPDVVIIGLSSSQARIRVPTISFVHKTKSSTEIVKHIEKAGIATRNGNMYAYRLVTALVEQGALFGNSIDDGVVRISMVHYNTPHEVSLLMDCLDKIL</sequence>
<dbReference type="Pfam" id="PF00266">
    <property type="entry name" value="Aminotran_5"/>
    <property type="match status" value="2"/>
</dbReference>
<evidence type="ECO:0000259" key="1">
    <source>
        <dbReference type="Pfam" id="PF00266"/>
    </source>
</evidence>
<dbReference type="Proteomes" id="UP001497512">
    <property type="component" value="Chromosome 3"/>
</dbReference>
<dbReference type="InterPro" id="IPR015422">
    <property type="entry name" value="PyrdxlP-dep_Trfase_small"/>
</dbReference>